<feature type="non-terminal residue" evidence="6">
    <location>
        <position position="253"/>
    </location>
</feature>
<organism evidence="6 7">
    <name type="scientific">Popillia japonica</name>
    <name type="common">Japanese beetle</name>
    <dbReference type="NCBI Taxonomy" id="7064"/>
    <lineage>
        <taxon>Eukaryota</taxon>
        <taxon>Metazoa</taxon>
        <taxon>Ecdysozoa</taxon>
        <taxon>Arthropoda</taxon>
        <taxon>Hexapoda</taxon>
        <taxon>Insecta</taxon>
        <taxon>Pterygota</taxon>
        <taxon>Neoptera</taxon>
        <taxon>Endopterygota</taxon>
        <taxon>Coleoptera</taxon>
        <taxon>Polyphaga</taxon>
        <taxon>Scarabaeiformia</taxon>
        <taxon>Scarabaeidae</taxon>
        <taxon>Rutelinae</taxon>
        <taxon>Popillia</taxon>
    </lineage>
</organism>
<keyword evidence="7" id="KW-1185">Reference proteome</keyword>
<accession>A0AAW1N9W9</accession>
<comment type="caution">
    <text evidence="6">The sequence shown here is derived from an EMBL/GenBank/DDBJ whole genome shotgun (WGS) entry which is preliminary data.</text>
</comment>
<evidence type="ECO:0000313" key="6">
    <source>
        <dbReference type="EMBL" id="KAK9758596.1"/>
    </source>
</evidence>
<comment type="similarity">
    <text evidence="1">Belongs to the RRF family.</text>
</comment>
<evidence type="ECO:0000256" key="4">
    <source>
        <dbReference type="ARBA" id="ARBA00033107"/>
    </source>
</evidence>
<dbReference type="SUPFAM" id="SSF55194">
    <property type="entry name" value="Ribosome recycling factor, RRF"/>
    <property type="match status" value="1"/>
</dbReference>
<keyword evidence="3" id="KW-0648">Protein biosynthesis</keyword>
<dbReference type="Proteomes" id="UP001458880">
    <property type="component" value="Unassembled WGS sequence"/>
</dbReference>
<evidence type="ECO:0000259" key="5">
    <source>
        <dbReference type="Pfam" id="PF01765"/>
    </source>
</evidence>
<dbReference type="InterPro" id="IPR002661">
    <property type="entry name" value="Ribosome_recyc_fac"/>
</dbReference>
<evidence type="ECO:0000256" key="3">
    <source>
        <dbReference type="ARBA" id="ARBA00022917"/>
    </source>
</evidence>
<dbReference type="InterPro" id="IPR023584">
    <property type="entry name" value="Ribosome_recyc_fac_dom"/>
</dbReference>
<dbReference type="EMBL" id="JASPKY010000003">
    <property type="protein sequence ID" value="KAK9758596.1"/>
    <property type="molecule type" value="Genomic_DNA"/>
</dbReference>
<dbReference type="Pfam" id="PF01765">
    <property type="entry name" value="RRF"/>
    <property type="match status" value="1"/>
</dbReference>
<proteinExistence type="inferred from homology"/>
<sequence length="253" mass="28808">MFTFRRVAVKCLSKNIINQVTKNQTIVVINYARSSDLLVSNTHKPYVQFTAIRGYAKSKDKKKEKGRAKVQINENQLSELVNLDTLRTHFQRPIEILKEEFIKNLSLRTTIGSLENLTVSLDGKDYILQELGQIVRKNPTMTVVNMSVFPQAIPAAIKAIQKSGMNLNPQQDGTTLYIPVPKITTEHRENLAKNAKQLFIKCRDLIKDTQTKHIKGLKKKVNVSEDVIKQIEQQIIALADTYINEAQTIYNSK</sequence>
<dbReference type="Gene3D" id="1.10.132.20">
    <property type="entry name" value="Ribosome-recycling factor"/>
    <property type="match status" value="1"/>
</dbReference>
<dbReference type="FunFam" id="3.30.1360.40:FF:000001">
    <property type="entry name" value="Ribosome-recycling factor"/>
    <property type="match status" value="1"/>
</dbReference>
<dbReference type="GO" id="GO:0005739">
    <property type="term" value="C:mitochondrion"/>
    <property type="evidence" value="ECO:0007669"/>
    <property type="project" value="TreeGrafter"/>
</dbReference>
<evidence type="ECO:0000313" key="7">
    <source>
        <dbReference type="Proteomes" id="UP001458880"/>
    </source>
</evidence>
<evidence type="ECO:0000256" key="2">
    <source>
        <dbReference type="ARBA" id="ARBA00020581"/>
    </source>
</evidence>
<feature type="domain" description="Ribosome recycling factor" evidence="5">
    <location>
        <begin position="97"/>
        <end position="253"/>
    </location>
</feature>
<dbReference type="PANTHER" id="PTHR20982:SF3">
    <property type="entry name" value="MITOCHONDRIAL RIBOSOME RECYCLING FACTOR PSEUDO 1"/>
    <property type="match status" value="1"/>
</dbReference>
<dbReference type="InterPro" id="IPR036191">
    <property type="entry name" value="RRF_sf"/>
</dbReference>
<dbReference type="GO" id="GO:0043023">
    <property type="term" value="F:ribosomal large subunit binding"/>
    <property type="evidence" value="ECO:0007669"/>
    <property type="project" value="TreeGrafter"/>
</dbReference>
<name>A0AAW1N9W9_POPJA</name>
<dbReference type="PANTHER" id="PTHR20982">
    <property type="entry name" value="RIBOSOME RECYCLING FACTOR"/>
    <property type="match status" value="1"/>
</dbReference>
<dbReference type="Gene3D" id="3.30.1360.40">
    <property type="match status" value="1"/>
</dbReference>
<evidence type="ECO:0000256" key="1">
    <source>
        <dbReference type="ARBA" id="ARBA00005912"/>
    </source>
</evidence>
<dbReference type="GO" id="GO:0006412">
    <property type="term" value="P:translation"/>
    <property type="evidence" value="ECO:0007669"/>
    <property type="project" value="UniProtKB-KW"/>
</dbReference>
<protein>
    <recommendedName>
        <fullName evidence="2">Ribosome-recycling factor, mitochondrial</fullName>
    </recommendedName>
    <alternativeName>
        <fullName evidence="4">Ribosome-releasing factor, mitochondrial</fullName>
    </alternativeName>
</protein>
<reference evidence="6 7" key="1">
    <citation type="journal article" date="2024" name="BMC Genomics">
        <title>De novo assembly and annotation of Popillia japonica's genome with initial clues to its potential as an invasive pest.</title>
        <authorList>
            <person name="Cucini C."/>
            <person name="Boschi S."/>
            <person name="Funari R."/>
            <person name="Cardaioli E."/>
            <person name="Iannotti N."/>
            <person name="Marturano G."/>
            <person name="Paoli F."/>
            <person name="Bruttini M."/>
            <person name="Carapelli A."/>
            <person name="Frati F."/>
            <person name="Nardi F."/>
        </authorList>
    </citation>
    <scope>NUCLEOTIDE SEQUENCE [LARGE SCALE GENOMIC DNA]</scope>
    <source>
        <strain evidence="6">DMR45628</strain>
    </source>
</reference>
<gene>
    <name evidence="6" type="ORF">QE152_g340</name>
</gene>
<dbReference type="AlphaFoldDB" id="A0AAW1N9W9"/>